<keyword evidence="10" id="KW-1185">Reference proteome</keyword>
<feature type="region of interest" description="Disordered" evidence="6">
    <location>
        <begin position="56"/>
        <end position="86"/>
    </location>
</feature>
<name>A0A9P6UBI5_9FUNG</name>
<feature type="region of interest" description="Disordered" evidence="6">
    <location>
        <begin position="995"/>
        <end position="1053"/>
    </location>
</feature>
<evidence type="ECO:0000259" key="8">
    <source>
        <dbReference type="Pfam" id="PF00520"/>
    </source>
</evidence>
<dbReference type="GO" id="GO:0005216">
    <property type="term" value="F:monoatomic ion channel activity"/>
    <property type="evidence" value="ECO:0007669"/>
    <property type="project" value="InterPro"/>
</dbReference>
<keyword evidence="2 7" id="KW-0812">Transmembrane</keyword>
<keyword evidence="4 7" id="KW-1133">Transmembrane helix</keyword>
<dbReference type="InterPro" id="IPR011047">
    <property type="entry name" value="Quinoprotein_ADH-like_sf"/>
</dbReference>
<evidence type="ECO:0000313" key="10">
    <source>
        <dbReference type="Proteomes" id="UP000726737"/>
    </source>
</evidence>
<feature type="transmembrane region" description="Helical" evidence="7">
    <location>
        <begin position="1470"/>
        <end position="1489"/>
    </location>
</feature>
<evidence type="ECO:0000256" key="1">
    <source>
        <dbReference type="ARBA" id="ARBA00004141"/>
    </source>
</evidence>
<dbReference type="SUPFAM" id="SSF50998">
    <property type="entry name" value="Quinoprotein alcohol dehydrogenase-like"/>
    <property type="match status" value="1"/>
</dbReference>
<dbReference type="InterPro" id="IPR005821">
    <property type="entry name" value="Ion_trans_dom"/>
</dbReference>
<keyword evidence="3" id="KW-0677">Repeat</keyword>
<evidence type="ECO:0000256" key="2">
    <source>
        <dbReference type="ARBA" id="ARBA00022692"/>
    </source>
</evidence>
<feature type="region of interest" description="Disordered" evidence="6">
    <location>
        <begin position="1747"/>
        <end position="1787"/>
    </location>
</feature>
<evidence type="ECO:0000256" key="6">
    <source>
        <dbReference type="SAM" id="MobiDB-lite"/>
    </source>
</evidence>
<feature type="domain" description="Ion transport" evidence="8">
    <location>
        <begin position="1363"/>
        <end position="1618"/>
    </location>
</feature>
<sequence>MFWKKGGSPESAQEPQDRTGESPFVTFTDTSSASSPNQQYMALPTLAEIDTSPEDLPLIKLPKSPTSPKASRRLAQSKETTPTDPRCVAQRRFFSSSDVALSRARNLVVVGKEDEEMSAYLPEKTAAFRLSATFEDCSTGHYCIHWKVKALKEFSIPNGLHFFVNVLYEKEPDMTGSLDVIMPANKIVQDQWFNLTLEEKLVIQPHDGYANVQVMLCNNENINRDEYFGLIIEHVELRPIILRAESQTGVRNFIVHRAGIPTFVIDTKKLRPNVEDSSYVPSSVPITRLATSKSSRFLASLALASDSAHITVWDMGLIKNPASGSRNVPKLYKSCAVATIYHPGISKLAIGLSISASGDQLAVYQEPQIGDWLNGSNVPKATFPFTLYNNPLVPQLSLHLDIDGPSTGNVEETYLARQDGETSTGENTNYQATEAPSSSPGNAVMLQMVERENELLQAFVGYGDFVPEMKKSAWEKDDVNSSLTSNVDTKEGSVGDNFKIRDKNGAQMPLVTMFVACNGLYLDVYEISPEKKWKRIHTITLTDLIPTLSRRITCKMMMESISNGTFMWLEDGGRSCTIWNLHTGSNITHISSVENARFKGSTFRGHNKMAISPHESIVALASVDGTLATYFANTGMAIDDRKFPGYKIEHVGFYHQDDQLFVILRDSATYQLSAWILDTLQLKSETLVNQVPIPTIGRTILSFFNAKGFWNRGLICEADGTKINCYNSYQPQGSKLIKTSPSVLKSDPQDVAYESLIDDHIEYRLLTAIHKEPLPEGDGLSYWVHRVEVREVNVLNGAENIIFSFIPEPWMRATTSEVAHPDELLTAFFVPGGDRFAVNGVQTLQIWNLPTHDNNKCTLQFFWSLPKDEEDREFLPRGTSYKSERVKDYYRDTLSTSIYIDIETGITTAEIRMNDKQKKKTVTIPGPGTIGARYAILHCFRSVHLLAAAYAFADREGQNISMYSPHHTLTFEDHAQAIVRFTREHINRMMTRHVLWPQKRAPGPPKSNQQRKPDQYNAITTNVKSTGRVDKEVPDGMIDNNKDGAGPGNPDTRDRVDSVGLHLLSGLFEDSGKPPEPPKPRPIFHPAVVTVMTLLLDHPYLQNDNHIFVEGILDTDNGDWIPRDNKTLNPIKRAIESKNGLLVEAFIEYCIKNAKKYHPAYLMPAVQCLNELSGRYPAMLANMFRKASYVPVHNSDYVAKHAIIANPQYGKWLESKLMFWRIFTGRSFEKSNNINDYIKPVFSLRSQLPFRASSFLNILSIETSVRENRDGKFPAKVDGVEEEKKLQSPYSHKIYVSPFPKLSMYGAYRPWYKEAKSLKTAFDPPRSAFTDIAGQDFFDSPAMVAMLEFKWNKFGFTYWLTRFIVVFIFFLFTVIITAQQIAINPRSTDEIDDDLTLEERNLESWRPMFRITICLGLSLIAYELTQFISSPRKYIKSPYNYLDLAAYVMPVAGCYIFLSFDPESDAGPDQIWIMSFAILALYMNVLFELRVVKQLGIVVNIILNITRRIVWFFLIFGLFLISFTHALLHLLHTRKQCTAEDCVTGELFVDEFPKEFWGALSTTYFFLAGRFEPVDSIFENGGIGFHIMMVIFFFFTVILLLNILIALMNDAFNESRDEGQLAWLKQWSEVIAEVEIFLMMPSERQNRNYFPDYIYYGANEQEAEMYESKFHIASKSNLSLENRFITESVSAEQIVTQRLVRREVQTLAKEVDALKYTQTQIQKDIGLLAELMASYLKKTTTLEPTIPTTEVECSSPTESITDSVQMSPTSSVEHDPPTSAKTEGSGAEHVAIPAVISVPSAPVPPPPAAPEPSATAPVSVPISAPAPAAPNRRVFKHRPKVGESTIVVESPTAYTSPAVHFDTPQSSTTPPLSVPPAHAGTMPTQHPSSEPIYTPEPAIPPRPSATLPSTSSSAPYSRVQDPESKGVLRNKGSNSSLKRRLQQKIAAVHTMDDVLKSRQRLEENNASHPVYVNPPAPRRDSEDEEEGEVDEENDDHDQDDGGDYGRGDGPSTLSTAEAHRPLQHHQRHHQHHHQQSSRGALQRSRSEMLVMSIPREMTPQQGHPPHQSPPSPTLIRASTSFDPSYSSPTTPRV</sequence>
<evidence type="ECO:0000256" key="3">
    <source>
        <dbReference type="ARBA" id="ARBA00022737"/>
    </source>
</evidence>
<dbReference type="GO" id="GO:0098703">
    <property type="term" value="P:calcium ion import across plasma membrane"/>
    <property type="evidence" value="ECO:0007669"/>
    <property type="project" value="TreeGrafter"/>
</dbReference>
<reference evidence="9" key="1">
    <citation type="journal article" date="2020" name="Fungal Divers.">
        <title>Resolving the Mortierellaceae phylogeny through synthesis of multi-gene phylogenetics and phylogenomics.</title>
        <authorList>
            <person name="Vandepol N."/>
            <person name="Liber J."/>
            <person name="Desiro A."/>
            <person name="Na H."/>
            <person name="Kennedy M."/>
            <person name="Barry K."/>
            <person name="Grigoriev I.V."/>
            <person name="Miller A.N."/>
            <person name="O'Donnell K."/>
            <person name="Stajich J.E."/>
            <person name="Bonito G."/>
        </authorList>
    </citation>
    <scope>NUCLEOTIDE SEQUENCE</scope>
    <source>
        <strain evidence="9">KOD948</strain>
    </source>
</reference>
<feature type="compositionally biased region" description="Low complexity" evidence="6">
    <location>
        <begin position="1904"/>
        <end position="1918"/>
    </location>
</feature>
<feature type="compositionally biased region" description="Polar residues" evidence="6">
    <location>
        <begin position="1751"/>
        <end position="1771"/>
    </location>
</feature>
<dbReference type="EMBL" id="JAAAJA010000002">
    <property type="protein sequence ID" value="KAG0267609.1"/>
    <property type="molecule type" value="Genomic_DNA"/>
</dbReference>
<dbReference type="OrthoDB" id="2330027at2759"/>
<evidence type="ECO:0000256" key="4">
    <source>
        <dbReference type="ARBA" id="ARBA00022989"/>
    </source>
</evidence>
<dbReference type="PANTHER" id="PTHR10582">
    <property type="entry name" value="TRANSIENT RECEPTOR POTENTIAL ION CHANNEL PROTEIN"/>
    <property type="match status" value="1"/>
</dbReference>
<evidence type="ECO:0000313" key="9">
    <source>
        <dbReference type="EMBL" id="KAG0267609.1"/>
    </source>
</evidence>
<feature type="region of interest" description="Disordered" evidence="6">
    <location>
        <begin position="1802"/>
        <end position="1842"/>
    </location>
</feature>
<feature type="compositionally biased region" description="Polar residues" evidence="6">
    <location>
        <begin position="2076"/>
        <end position="2093"/>
    </location>
</feature>
<gene>
    <name evidence="9" type="ORF">BG011_002917</name>
</gene>
<feature type="compositionally biased region" description="Acidic residues" evidence="6">
    <location>
        <begin position="1982"/>
        <end position="2002"/>
    </location>
</feature>
<evidence type="ECO:0000256" key="5">
    <source>
        <dbReference type="ARBA" id="ARBA00023136"/>
    </source>
</evidence>
<feature type="transmembrane region" description="Helical" evidence="7">
    <location>
        <begin position="1356"/>
        <end position="1378"/>
    </location>
</feature>
<feature type="region of interest" description="Disordered" evidence="6">
    <location>
        <begin position="420"/>
        <end position="439"/>
    </location>
</feature>
<feature type="compositionally biased region" description="Basic and acidic residues" evidence="6">
    <location>
        <begin position="1956"/>
        <end position="1965"/>
    </location>
</feature>
<feature type="region of interest" description="Disordered" evidence="6">
    <location>
        <begin position="1"/>
        <end position="37"/>
    </location>
</feature>
<accession>A0A9P6UBI5</accession>
<feature type="region of interest" description="Disordered" evidence="6">
    <location>
        <begin position="1956"/>
        <end position="2093"/>
    </location>
</feature>
<comment type="caution">
    <text evidence="9">The sequence shown here is derived from an EMBL/GenBank/DDBJ whole genome shotgun (WGS) entry which is preliminary data.</text>
</comment>
<feature type="compositionally biased region" description="Basic residues" evidence="6">
    <location>
        <begin position="2021"/>
        <end position="2035"/>
    </location>
</feature>
<feature type="region of interest" description="Disordered" evidence="6">
    <location>
        <begin position="1857"/>
        <end position="1942"/>
    </location>
</feature>
<protein>
    <recommendedName>
        <fullName evidence="8">Ion transport domain-containing protein</fullName>
    </recommendedName>
</protein>
<dbReference type="Proteomes" id="UP000726737">
    <property type="component" value="Unassembled WGS sequence"/>
</dbReference>
<feature type="transmembrane region" description="Helical" evidence="7">
    <location>
        <begin position="1583"/>
        <end position="1607"/>
    </location>
</feature>
<feature type="transmembrane region" description="Helical" evidence="7">
    <location>
        <begin position="1441"/>
        <end position="1458"/>
    </location>
</feature>
<feature type="transmembrane region" description="Helical" evidence="7">
    <location>
        <begin position="1509"/>
        <end position="1528"/>
    </location>
</feature>
<feature type="compositionally biased region" description="Polar residues" evidence="6">
    <location>
        <begin position="25"/>
        <end position="37"/>
    </location>
</feature>
<dbReference type="GO" id="GO:0005886">
    <property type="term" value="C:plasma membrane"/>
    <property type="evidence" value="ECO:0007669"/>
    <property type="project" value="TreeGrafter"/>
</dbReference>
<feature type="compositionally biased region" description="Polar residues" evidence="6">
    <location>
        <begin position="421"/>
        <end position="439"/>
    </location>
</feature>
<organism evidence="9 10">
    <name type="scientific">Mortierella polycephala</name>
    <dbReference type="NCBI Taxonomy" id="41804"/>
    <lineage>
        <taxon>Eukaryota</taxon>
        <taxon>Fungi</taxon>
        <taxon>Fungi incertae sedis</taxon>
        <taxon>Mucoromycota</taxon>
        <taxon>Mortierellomycotina</taxon>
        <taxon>Mortierellomycetes</taxon>
        <taxon>Mortierellales</taxon>
        <taxon>Mortierellaceae</taxon>
        <taxon>Mortierella</taxon>
    </lineage>
</organism>
<dbReference type="Pfam" id="PF00520">
    <property type="entry name" value="Ion_trans"/>
    <property type="match status" value="1"/>
</dbReference>
<dbReference type="PANTHER" id="PTHR10582:SF2">
    <property type="entry name" value="INACTIVE"/>
    <property type="match status" value="1"/>
</dbReference>
<dbReference type="InterPro" id="IPR024862">
    <property type="entry name" value="TRPV"/>
</dbReference>
<evidence type="ECO:0000256" key="7">
    <source>
        <dbReference type="SAM" id="Phobius"/>
    </source>
</evidence>
<proteinExistence type="predicted"/>
<comment type="subcellular location">
    <subcellularLocation>
        <location evidence="1">Membrane</location>
        <topology evidence="1">Multi-pass membrane protein</topology>
    </subcellularLocation>
</comment>
<keyword evidence="5 7" id="KW-0472">Membrane</keyword>
<feature type="compositionally biased region" description="Low complexity" evidence="6">
    <location>
        <begin position="1811"/>
        <end position="1830"/>
    </location>
</feature>